<reference evidence="5 6" key="1">
    <citation type="submission" date="2016-12" db="EMBL/GenBank/DDBJ databases">
        <title>The whole genome sequencing and assembly of Bacillus cohnii DSM 6307T strain.</title>
        <authorList>
            <person name="Lee Y.-J."/>
            <person name="Yi H."/>
            <person name="Bahn Y.-S."/>
            <person name="Kim J.F."/>
            <person name="Lee D.-W."/>
        </authorList>
    </citation>
    <scope>NUCLEOTIDE SEQUENCE [LARGE SCALE GENOMIC DNA]</scope>
    <source>
        <strain evidence="5 6">DSM 6307</strain>
    </source>
</reference>
<dbReference type="GO" id="GO:0003700">
    <property type="term" value="F:DNA-binding transcription factor activity"/>
    <property type="evidence" value="ECO:0007669"/>
    <property type="project" value="InterPro"/>
</dbReference>
<dbReference type="STRING" id="1314751.GCA_001591425_01677"/>
<protein>
    <submittedName>
        <fullName evidence="5">GntR family transcriptional regulator</fullName>
    </submittedName>
</protein>
<dbReference type="PANTHER" id="PTHR43537">
    <property type="entry name" value="TRANSCRIPTIONAL REGULATOR, GNTR FAMILY"/>
    <property type="match status" value="1"/>
</dbReference>
<evidence type="ECO:0000313" key="5">
    <source>
        <dbReference type="EMBL" id="AST90691.1"/>
    </source>
</evidence>
<evidence type="ECO:0000259" key="4">
    <source>
        <dbReference type="PROSITE" id="PS50949"/>
    </source>
</evidence>
<dbReference type="InterPro" id="IPR036390">
    <property type="entry name" value="WH_DNA-bd_sf"/>
</dbReference>
<name>A0A223KMH9_9BACI</name>
<evidence type="ECO:0000256" key="1">
    <source>
        <dbReference type="ARBA" id="ARBA00023015"/>
    </source>
</evidence>
<dbReference type="Gene3D" id="1.10.10.10">
    <property type="entry name" value="Winged helix-like DNA-binding domain superfamily/Winged helix DNA-binding domain"/>
    <property type="match status" value="1"/>
</dbReference>
<dbReference type="Pfam" id="PF00392">
    <property type="entry name" value="GntR"/>
    <property type="match status" value="1"/>
</dbReference>
<gene>
    <name evidence="5" type="ORF">BC6307_05030</name>
</gene>
<dbReference type="RefSeq" id="WP_066414615.1">
    <property type="nucleotide sequence ID" value="NZ_CP018866.1"/>
</dbReference>
<dbReference type="PROSITE" id="PS50949">
    <property type="entry name" value="HTH_GNTR"/>
    <property type="match status" value="1"/>
</dbReference>
<keyword evidence="6" id="KW-1185">Reference proteome</keyword>
<organism evidence="5 6">
    <name type="scientific">Sutcliffiella cohnii</name>
    <dbReference type="NCBI Taxonomy" id="33932"/>
    <lineage>
        <taxon>Bacteria</taxon>
        <taxon>Bacillati</taxon>
        <taxon>Bacillota</taxon>
        <taxon>Bacilli</taxon>
        <taxon>Bacillales</taxon>
        <taxon>Bacillaceae</taxon>
        <taxon>Sutcliffiella</taxon>
    </lineage>
</organism>
<dbReference type="InterPro" id="IPR011711">
    <property type="entry name" value="GntR_C"/>
</dbReference>
<dbReference type="Proteomes" id="UP000215224">
    <property type="component" value="Chromosome"/>
</dbReference>
<dbReference type="Pfam" id="PF07729">
    <property type="entry name" value="FCD"/>
    <property type="match status" value="1"/>
</dbReference>
<evidence type="ECO:0000313" key="6">
    <source>
        <dbReference type="Proteomes" id="UP000215224"/>
    </source>
</evidence>
<dbReference type="SUPFAM" id="SSF46785">
    <property type="entry name" value="Winged helix' DNA-binding domain"/>
    <property type="match status" value="1"/>
</dbReference>
<proteinExistence type="predicted"/>
<sequence length="230" mass="26909">MNNVSSSTKNLGEQAYEALREAIITLELEPGQTIFENEIASQLSISRTPTRDAFKLLISEGLIEVTPQRTKKVVRISESKVKESGFVRLSLETSAFKLVATNWQSTKVYETAEREIKRILQQQREAAEDQDMKLFLQWDEAFHNRILQLAGNETLQGVIYHMRGHLNRFRYLAMREIVLTEDLIVDHEQLFTCLTHKEEKKVEELLKRHLTKYHAEIPRLREQFPTYFTD</sequence>
<dbReference type="SMART" id="SM00895">
    <property type="entry name" value="FCD"/>
    <property type="match status" value="1"/>
</dbReference>
<dbReference type="CDD" id="cd07377">
    <property type="entry name" value="WHTH_GntR"/>
    <property type="match status" value="1"/>
</dbReference>
<keyword evidence="2" id="KW-0238">DNA-binding</keyword>
<keyword evidence="3" id="KW-0804">Transcription</keyword>
<dbReference type="InterPro" id="IPR000524">
    <property type="entry name" value="Tscrpt_reg_HTH_GntR"/>
</dbReference>
<dbReference type="GO" id="GO:0003677">
    <property type="term" value="F:DNA binding"/>
    <property type="evidence" value="ECO:0007669"/>
    <property type="project" value="UniProtKB-KW"/>
</dbReference>
<dbReference type="InterPro" id="IPR036388">
    <property type="entry name" value="WH-like_DNA-bd_sf"/>
</dbReference>
<dbReference type="KEGG" id="bcoh:BC6307_05030"/>
<feature type="domain" description="HTH gntR-type" evidence="4">
    <location>
        <begin position="9"/>
        <end position="76"/>
    </location>
</feature>
<dbReference type="SUPFAM" id="SSF48008">
    <property type="entry name" value="GntR ligand-binding domain-like"/>
    <property type="match status" value="1"/>
</dbReference>
<dbReference type="AlphaFoldDB" id="A0A223KMH9"/>
<accession>A0A223KMH9</accession>
<dbReference type="Gene3D" id="1.20.120.530">
    <property type="entry name" value="GntR ligand-binding domain-like"/>
    <property type="match status" value="1"/>
</dbReference>
<dbReference type="SMART" id="SM00345">
    <property type="entry name" value="HTH_GNTR"/>
    <property type="match status" value="1"/>
</dbReference>
<evidence type="ECO:0000256" key="3">
    <source>
        <dbReference type="ARBA" id="ARBA00023163"/>
    </source>
</evidence>
<keyword evidence="1" id="KW-0805">Transcription regulation</keyword>
<dbReference type="PANTHER" id="PTHR43537:SF51">
    <property type="entry name" value="HTH-TYPE TRANSCRIPTIONAL REGULATOR LGOR-RELATED"/>
    <property type="match status" value="1"/>
</dbReference>
<evidence type="ECO:0000256" key="2">
    <source>
        <dbReference type="ARBA" id="ARBA00023125"/>
    </source>
</evidence>
<dbReference type="InterPro" id="IPR008920">
    <property type="entry name" value="TF_FadR/GntR_C"/>
</dbReference>
<dbReference type="EMBL" id="CP018866">
    <property type="protein sequence ID" value="AST90691.1"/>
    <property type="molecule type" value="Genomic_DNA"/>
</dbReference>